<evidence type="ECO:0000313" key="8">
    <source>
        <dbReference type="Proteomes" id="UP000821866"/>
    </source>
</evidence>
<sequence>MEASPSAAGSTGARDMVMFGFDSKLDWLPTSFVNQFPEEKICSVCGLVPLGMHILSCGHWVCPECYCEVEKSQRCPLDKKTVVMKCFKRTTGSTKKLEKLKVRCWNAKYGCEVEGSVSEMLLHIKVMCRYHTIRCRRCHAVVLHRHIVPHLDSDCEGYRIAGEQSVRDEAADEIGATQAISKARFDPGAVRNTSAASKDIVLGSSSQHSKSTFSGITRRAKRKLEGADNAITTTASAPTVEQPASTSVDAVVTRTGTPAKKKAKRRTLPESPAERCMSPSPSPSSGLRKECCQFTIENWASFRSHEARAKIRGGRCECHNSPSGYGFILAPSVVMNFLCFTVHAFRDSRHAIVPLPLEVHLHLRFVHPDGESSMDLTMMKKLVWDTRPLPLKKTSHQVHVARCRYFYVTIKRLLEGGFVADDALCIRYKLS</sequence>
<accession>A0A9J6EJQ3</accession>
<evidence type="ECO:0000256" key="1">
    <source>
        <dbReference type="ARBA" id="ARBA00022723"/>
    </source>
</evidence>
<feature type="compositionally biased region" description="Polar residues" evidence="5">
    <location>
        <begin position="206"/>
        <end position="215"/>
    </location>
</feature>
<dbReference type="Gene3D" id="3.30.40.10">
    <property type="entry name" value="Zinc/RING finger domain, C3HC4 (zinc finger)"/>
    <property type="match status" value="1"/>
</dbReference>
<dbReference type="Proteomes" id="UP000821866">
    <property type="component" value="Chromosome 2"/>
</dbReference>
<reference evidence="7" key="1">
    <citation type="journal article" date="2020" name="Cell">
        <title>Large-Scale Comparative Analyses of Tick Genomes Elucidate Their Genetic Diversity and Vector Capacities.</title>
        <authorList>
            <consortium name="Tick Genome and Microbiome Consortium (TIGMIC)"/>
            <person name="Jia N."/>
            <person name="Wang J."/>
            <person name="Shi W."/>
            <person name="Du L."/>
            <person name="Sun Y."/>
            <person name="Zhan W."/>
            <person name="Jiang J.F."/>
            <person name="Wang Q."/>
            <person name="Zhang B."/>
            <person name="Ji P."/>
            <person name="Bell-Sakyi L."/>
            <person name="Cui X.M."/>
            <person name="Yuan T.T."/>
            <person name="Jiang B.G."/>
            <person name="Yang W.F."/>
            <person name="Lam T.T."/>
            <person name="Chang Q.C."/>
            <person name="Ding S.J."/>
            <person name="Wang X.J."/>
            <person name="Zhu J.G."/>
            <person name="Ruan X.D."/>
            <person name="Zhao L."/>
            <person name="Wei J.T."/>
            <person name="Ye R.Z."/>
            <person name="Que T.C."/>
            <person name="Du C.H."/>
            <person name="Zhou Y.H."/>
            <person name="Cheng J.X."/>
            <person name="Dai P.F."/>
            <person name="Guo W.B."/>
            <person name="Han X.H."/>
            <person name="Huang E.J."/>
            <person name="Li L.F."/>
            <person name="Wei W."/>
            <person name="Gao Y.C."/>
            <person name="Liu J.Z."/>
            <person name="Shao H.Z."/>
            <person name="Wang X."/>
            <person name="Wang C.C."/>
            <person name="Yang T.C."/>
            <person name="Huo Q.B."/>
            <person name="Li W."/>
            <person name="Chen H.Y."/>
            <person name="Chen S.E."/>
            <person name="Zhou L.G."/>
            <person name="Ni X.B."/>
            <person name="Tian J.H."/>
            <person name="Sheng Y."/>
            <person name="Liu T."/>
            <person name="Pan Y.S."/>
            <person name="Xia L.Y."/>
            <person name="Li J."/>
            <person name="Zhao F."/>
            <person name="Cao W.C."/>
        </authorList>
    </citation>
    <scope>NUCLEOTIDE SEQUENCE</scope>
    <source>
        <strain evidence="7">Rmic-2018</strain>
    </source>
</reference>
<comment type="caution">
    <text evidence="7">The sequence shown here is derived from an EMBL/GenBank/DDBJ whole genome shotgun (WGS) entry which is preliminary data.</text>
</comment>
<evidence type="ECO:0000256" key="3">
    <source>
        <dbReference type="ARBA" id="ARBA00022833"/>
    </source>
</evidence>
<dbReference type="InterPro" id="IPR013083">
    <property type="entry name" value="Znf_RING/FYVE/PHD"/>
</dbReference>
<dbReference type="InterPro" id="IPR001841">
    <property type="entry name" value="Znf_RING"/>
</dbReference>
<dbReference type="InterPro" id="IPR017907">
    <property type="entry name" value="Znf_RING_CS"/>
</dbReference>
<evidence type="ECO:0000256" key="2">
    <source>
        <dbReference type="ARBA" id="ARBA00022771"/>
    </source>
</evidence>
<keyword evidence="8" id="KW-1185">Reference proteome</keyword>
<keyword evidence="2 4" id="KW-0863">Zinc-finger</keyword>
<feature type="domain" description="RING-type" evidence="6">
    <location>
        <begin position="42"/>
        <end position="79"/>
    </location>
</feature>
<evidence type="ECO:0000259" key="6">
    <source>
        <dbReference type="PROSITE" id="PS50089"/>
    </source>
</evidence>
<dbReference type="GO" id="GO:0008270">
    <property type="term" value="F:zinc ion binding"/>
    <property type="evidence" value="ECO:0007669"/>
    <property type="project" value="UniProtKB-KW"/>
</dbReference>
<reference evidence="7" key="2">
    <citation type="submission" date="2021-09" db="EMBL/GenBank/DDBJ databases">
        <authorList>
            <person name="Jia N."/>
            <person name="Wang J."/>
            <person name="Shi W."/>
            <person name="Du L."/>
            <person name="Sun Y."/>
            <person name="Zhan W."/>
            <person name="Jiang J."/>
            <person name="Wang Q."/>
            <person name="Zhang B."/>
            <person name="Ji P."/>
            <person name="Sakyi L.B."/>
            <person name="Cui X."/>
            <person name="Yuan T."/>
            <person name="Jiang B."/>
            <person name="Yang W."/>
            <person name="Lam T.T.-Y."/>
            <person name="Chang Q."/>
            <person name="Ding S."/>
            <person name="Wang X."/>
            <person name="Zhu J."/>
            <person name="Ruan X."/>
            <person name="Zhao L."/>
            <person name="Wei J."/>
            <person name="Que T."/>
            <person name="Du C."/>
            <person name="Cheng J."/>
            <person name="Dai P."/>
            <person name="Han X."/>
            <person name="Huang E."/>
            <person name="Gao Y."/>
            <person name="Liu J."/>
            <person name="Shao H."/>
            <person name="Ye R."/>
            <person name="Li L."/>
            <person name="Wei W."/>
            <person name="Wang X."/>
            <person name="Wang C."/>
            <person name="Huo Q."/>
            <person name="Li W."/>
            <person name="Guo W."/>
            <person name="Chen H."/>
            <person name="Chen S."/>
            <person name="Zhou L."/>
            <person name="Zhou L."/>
            <person name="Ni X."/>
            <person name="Tian J."/>
            <person name="Zhou Y."/>
            <person name="Sheng Y."/>
            <person name="Liu T."/>
            <person name="Pan Y."/>
            <person name="Xia L."/>
            <person name="Li J."/>
            <person name="Zhao F."/>
            <person name="Cao W."/>
        </authorList>
    </citation>
    <scope>NUCLEOTIDE SEQUENCE</scope>
    <source>
        <strain evidence="7">Rmic-2018</strain>
        <tissue evidence="7">Larvae</tissue>
    </source>
</reference>
<dbReference type="PROSITE" id="PS50089">
    <property type="entry name" value="ZF_RING_2"/>
    <property type="match status" value="1"/>
</dbReference>
<keyword evidence="1" id="KW-0479">Metal-binding</keyword>
<dbReference type="SUPFAM" id="SSF57850">
    <property type="entry name" value="RING/U-box"/>
    <property type="match status" value="1"/>
</dbReference>
<evidence type="ECO:0000256" key="4">
    <source>
        <dbReference type="PROSITE-ProRule" id="PRU00175"/>
    </source>
</evidence>
<dbReference type="PROSITE" id="PS00518">
    <property type="entry name" value="ZF_RING_1"/>
    <property type="match status" value="1"/>
</dbReference>
<feature type="region of interest" description="Disordered" evidence="5">
    <location>
        <begin position="206"/>
        <end position="285"/>
    </location>
</feature>
<dbReference type="EMBL" id="JABSTU010000004">
    <property type="protein sequence ID" value="KAH8034341.1"/>
    <property type="molecule type" value="Genomic_DNA"/>
</dbReference>
<keyword evidence="3" id="KW-0862">Zinc</keyword>
<dbReference type="AlphaFoldDB" id="A0A9J6EJQ3"/>
<proteinExistence type="predicted"/>
<protein>
    <recommendedName>
        <fullName evidence="6">RING-type domain-containing protein</fullName>
    </recommendedName>
</protein>
<evidence type="ECO:0000313" key="7">
    <source>
        <dbReference type="EMBL" id="KAH8034341.1"/>
    </source>
</evidence>
<dbReference type="VEuPathDB" id="VectorBase:LOC119182166"/>
<organism evidence="7 8">
    <name type="scientific">Rhipicephalus microplus</name>
    <name type="common">Cattle tick</name>
    <name type="synonym">Boophilus microplus</name>
    <dbReference type="NCBI Taxonomy" id="6941"/>
    <lineage>
        <taxon>Eukaryota</taxon>
        <taxon>Metazoa</taxon>
        <taxon>Ecdysozoa</taxon>
        <taxon>Arthropoda</taxon>
        <taxon>Chelicerata</taxon>
        <taxon>Arachnida</taxon>
        <taxon>Acari</taxon>
        <taxon>Parasitiformes</taxon>
        <taxon>Ixodida</taxon>
        <taxon>Ixodoidea</taxon>
        <taxon>Ixodidae</taxon>
        <taxon>Rhipicephalinae</taxon>
        <taxon>Rhipicephalus</taxon>
        <taxon>Boophilus</taxon>
    </lineage>
</organism>
<feature type="compositionally biased region" description="Polar residues" evidence="5">
    <location>
        <begin position="230"/>
        <end position="248"/>
    </location>
</feature>
<dbReference type="SUPFAM" id="SSF49599">
    <property type="entry name" value="TRAF domain-like"/>
    <property type="match status" value="1"/>
</dbReference>
<name>A0A9J6EJQ3_RHIMP</name>
<evidence type="ECO:0000256" key="5">
    <source>
        <dbReference type="SAM" id="MobiDB-lite"/>
    </source>
</evidence>
<gene>
    <name evidence="7" type="ORF">HPB51_023345</name>
</gene>